<dbReference type="EMBL" id="CP036434">
    <property type="protein sequence ID" value="QDV05405.1"/>
    <property type="molecule type" value="Genomic_DNA"/>
</dbReference>
<proteinExistence type="predicted"/>
<sequence length="114" mass="12136">MAVRPAYVAQNAGSQTFDTVWLDDEVVPEVGLPAGSSGLDWIVIGCVIVTADGRVIVRGETTAGGPGLPGRRAIEFSNKRTRSVHSGMDGPGPFVPEWTDLVRLFRLGGVQEFP</sequence>
<dbReference type="Proteomes" id="UP000320390">
    <property type="component" value="Chromosome"/>
</dbReference>
<reference evidence="1 2" key="1">
    <citation type="submission" date="2019-02" db="EMBL/GenBank/DDBJ databases">
        <title>Deep-cultivation of Planctomycetes and their phenomic and genomic characterization uncovers novel biology.</title>
        <authorList>
            <person name="Wiegand S."/>
            <person name="Jogler M."/>
            <person name="Boedeker C."/>
            <person name="Pinto D."/>
            <person name="Vollmers J."/>
            <person name="Rivas-Marin E."/>
            <person name="Kohn T."/>
            <person name="Peeters S.H."/>
            <person name="Heuer A."/>
            <person name="Rast P."/>
            <person name="Oberbeckmann S."/>
            <person name="Bunk B."/>
            <person name="Jeske O."/>
            <person name="Meyerdierks A."/>
            <person name="Storesund J.E."/>
            <person name="Kallscheuer N."/>
            <person name="Luecker S."/>
            <person name="Lage O.M."/>
            <person name="Pohl T."/>
            <person name="Merkel B.J."/>
            <person name="Hornburger P."/>
            <person name="Mueller R.-W."/>
            <person name="Bruemmer F."/>
            <person name="Labrenz M."/>
            <person name="Spormann A.M."/>
            <person name="Op den Camp H."/>
            <person name="Overmann J."/>
            <person name="Amann R."/>
            <person name="Jetten M.S.M."/>
            <person name="Mascher T."/>
            <person name="Medema M.H."/>
            <person name="Devos D.P."/>
            <person name="Kaster A.-K."/>
            <person name="Ovreas L."/>
            <person name="Rohde M."/>
            <person name="Galperin M.Y."/>
            <person name="Jogler C."/>
        </authorList>
    </citation>
    <scope>NUCLEOTIDE SEQUENCE [LARGE SCALE GENOMIC DNA]</scope>
    <source>
        <strain evidence="1 2">Poly30</strain>
    </source>
</reference>
<organism evidence="1 2">
    <name type="scientific">Saltatorellus ferox</name>
    <dbReference type="NCBI Taxonomy" id="2528018"/>
    <lineage>
        <taxon>Bacteria</taxon>
        <taxon>Pseudomonadati</taxon>
        <taxon>Planctomycetota</taxon>
        <taxon>Planctomycetia</taxon>
        <taxon>Planctomycetia incertae sedis</taxon>
        <taxon>Saltatorellus</taxon>
    </lineage>
</organism>
<evidence type="ECO:0000313" key="2">
    <source>
        <dbReference type="Proteomes" id="UP000320390"/>
    </source>
</evidence>
<gene>
    <name evidence="1" type="ORF">Poly30_09020</name>
</gene>
<evidence type="ECO:0000313" key="1">
    <source>
        <dbReference type="EMBL" id="QDV05405.1"/>
    </source>
</evidence>
<accession>A0A518EMU2</accession>
<name>A0A518EMU2_9BACT</name>
<keyword evidence="2" id="KW-1185">Reference proteome</keyword>
<dbReference type="AlphaFoldDB" id="A0A518EMU2"/>
<protein>
    <submittedName>
        <fullName evidence="1">Uncharacterized protein</fullName>
    </submittedName>
</protein>